<evidence type="ECO:0000313" key="2">
    <source>
        <dbReference type="Proteomes" id="UP000034231"/>
    </source>
</evidence>
<dbReference type="Proteomes" id="UP000034231">
    <property type="component" value="Unassembled WGS sequence"/>
</dbReference>
<dbReference type="GO" id="GO:0005737">
    <property type="term" value="C:cytoplasm"/>
    <property type="evidence" value="ECO:0007669"/>
    <property type="project" value="TreeGrafter"/>
</dbReference>
<dbReference type="SUPFAM" id="SSF74650">
    <property type="entry name" value="Galactose mutarotase-like"/>
    <property type="match status" value="1"/>
</dbReference>
<dbReference type="AlphaFoldDB" id="A0A0G0LAN2"/>
<dbReference type="EMBL" id="LBTX01000011">
    <property type="protein sequence ID" value="KKQ49696.1"/>
    <property type="molecule type" value="Genomic_DNA"/>
</dbReference>
<dbReference type="InterPro" id="IPR011013">
    <property type="entry name" value="Gal_mutarotase_sf_dom"/>
</dbReference>
<dbReference type="Gene3D" id="2.70.98.10">
    <property type="match status" value="1"/>
</dbReference>
<dbReference type="Pfam" id="PF01263">
    <property type="entry name" value="Aldose_epim"/>
    <property type="match status" value="1"/>
</dbReference>
<dbReference type="GO" id="GO:0030246">
    <property type="term" value="F:carbohydrate binding"/>
    <property type="evidence" value="ECO:0007669"/>
    <property type="project" value="InterPro"/>
</dbReference>
<dbReference type="InterPro" id="IPR008183">
    <property type="entry name" value="Aldose_1/G6P_1-epimerase"/>
</dbReference>
<proteinExistence type="predicted"/>
<name>A0A0G0LAN2_9BACT</name>
<evidence type="ECO:0000313" key="1">
    <source>
        <dbReference type="EMBL" id="KKQ49696.1"/>
    </source>
</evidence>
<dbReference type="PANTHER" id="PTHR11122">
    <property type="entry name" value="APOSPORY-ASSOCIATED PROTEIN C-RELATED"/>
    <property type="match status" value="1"/>
</dbReference>
<dbReference type="PANTHER" id="PTHR11122:SF13">
    <property type="entry name" value="GLUCOSE-6-PHOSPHATE 1-EPIMERASE"/>
    <property type="match status" value="1"/>
</dbReference>
<dbReference type="GO" id="GO:0047938">
    <property type="term" value="F:glucose-6-phosphate 1-epimerase activity"/>
    <property type="evidence" value="ECO:0007669"/>
    <property type="project" value="TreeGrafter"/>
</dbReference>
<gene>
    <name evidence="1" type="ORF">US68_C0011G0003</name>
</gene>
<comment type="caution">
    <text evidence="1">The sequence shown here is derived from an EMBL/GenBank/DDBJ whole genome shotgun (WGS) entry which is preliminary data.</text>
</comment>
<dbReference type="InterPro" id="IPR014718">
    <property type="entry name" value="GH-type_carb-bd"/>
</dbReference>
<protein>
    <submittedName>
        <fullName evidence="1">Aldose 1-epimerase</fullName>
    </submittedName>
</protein>
<dbReference type="GO" id="GO:0005975">
    <property type="term" value="P:carbohydrate metabolic process"/>
    <property type="evidence" value="ECO:0007669"/>
    <property type="project" value="InterPro"/>
</dbReference>
<accession>A0A0G0LAN2</accession>
<organism evidence="1 2">
    <name type="scientific">Candidatus Shapirobacteria bacterium GW2011_GWE1_38_10</name>
    <dbReference type="NCBI Taxonomy" id="1618488"/>
    <lineage>
        <taxon>Bacteria</taxon>
        <taxon>Candidatus Shapironibacteriota</taxon>
    </lineage>
</organism>
<sequence>MASIKVSAFGAYLISWTVNEREVLYQGSEIKRTGIPLLFPNFDTGVPLPKHGFGRISQWQSIEETTEKCHLSLTENDILPEFRQIYPYKFVANLKIKASDNQLDYLLEVKNSSQKDLPLSPALHPYWPVKHDEKSKIKLINFSQFNPKNINWEDNPPDDTYAFNGEFIAEFPDYRLIIKEVKENNQSSFKKLQIWSQNSTFPDYNFLCLEPSTRPKNGINTDPILVPPNNTVKFHLIFEVIFP</sequence>
<reference evidence="1 2" key="1">
    <citation type="journal article" date="2015" name="Nature">
        <title>rRNA introns, odd ribosomes, and small enigmatic genomes across a large radiation of phyla.</title>
        <authorList>
            <person name="Brown C.T."/>
            <person name="Hug L.A."/>
            <person name="Thomas B.C."/>
            <person name="Sharon I."/>
            <person name="Castelle C.J."/>
            <person name="Singh A."/>
            <person name="Wilkins M.J."/>
            <person name="Williams K.H."/>
            <person name="Banfield J.F."/>
        </authorList>
    </citation>
    <scope>NUCLEOTIDE SEQUENCE [LARGE SCALE GENOMIC DNA]</scope>
</reference>